<dbReference type="Pfam" id="PF00589">
    <property type="entry name" value="Phage_integrase"/>
    <property type="match status" value="1"/>
</dbReference>
<dbReference type="InterPro" id="IPR002104">
    <property type="entry name" value="Integrase_catalytic"/>
</dbReference>
<proteinExistence type="predicted"/>
<evidence type="ECO:0000256" key="4">
    <source>
        <dbReference type="ARBA" id="ARBA00022829"/>
    </source>
</evidence>
<dbReference type="SUPFAM" id="SSF56349">
    <property type="entry name" value="DNA breaking-rejoining enzymes"/>
    <property type="match status" value="1"/>
</dbReference>
<keyword evidence="3" id="KW-0132">Cell division</keyword>
<feature type="domain" description="Tyr recombinase" evidence="10">
    <location>
        <begin position="106"/>
        <end position="284"/>
    </location>
</feature>
<evidence type="ECO:0000256" key="1">
    <source>
        <dbReference type="ARBA" id="ARBA00004496"/>
    </source>
</evidence>
<evidence type="ECO:0000259" key="11">
    <source>
        <dbReference type="PROSITE" id="PS51900"/>
    </source>
</evidence>
<keyword evidence="4" id="KW-0159">Chromosome partition</keyword>
<keyword evidence="5" id="KW-0229">DNA integration</keyword>
<dbReference type="PANTHER" id="PTHR30349">
    <property type="entry name" value="PHAGE INTEGRASE-RELATED"/>
    <property type="match status" value="1"/>
</dbReference>
<dbReference type="InterPro" id="IPR010998">
    <property type="entry name" value="Integrase_recombinase_N"/>
</dbReference>
<keyword evidence="2" id="KW-0963">Cytoplasm</keyword>
<evidence type="ECO:0000256" key="3">
    <source>
        <dbReference type="ARBA" id="ARBA00022618"/>
    </source>
</evidence>
<keyword evidence="8" id="KW-0131">Cell cycle</keyword>
<comment type="caution">
    <text evidence="12">The sequence shown here is derived from an EMBL/GenBank/DDBJ whole genome shotgun (WGS) entry which is preliminary data.</text>
</comment>
<evidence type="ECO:0000256" key="9">
    <source>
        <dbReference type="PROSITE-ProRule" id="PRU01248"/>
    </source>
</evidence>
<dbReference type="InterPro" id="IPR004107">
    <property type="entry name" value="Integrase_SAM-like_N"/>
</dbReference>
<dbReference type="Proteomes" id="UP000599179">
    <property type="component" value="Unassembled WGS sequence"/>
</dbReference>
<accession>A0ABQ1SHM1</accession>
<evidence type="ECO:0000259" key="10">
    <source>
        <dbReference type="PROSITE" id="PS51898"/>
    </source>
</evidence>
<dbReference type="InterPro" id="IPR011010">
    <property type="entry name" value="DNA_brk_join_enz"/>
</dbReference>
<evidence type="ECO:0000256" key="6">
    <source>
        <dbReference type="ARBA" id="ARBA00023125"/>
    </source>
</evidence>
<evidence type="ECO:0000313" key="12">
    <source>
        <dbReference type="EMBL" id="GGE36556.1"/>
    </source>
</evidence>
<dbReference type="EMBL" id="BMGM01000006">
    <property type="protein sequence ID" value="GGE36556.1"/>
    <property type="molecule type" value="Genomic_DNA"/>
</dbReference>
<comment type="subcellular location">
    <subcellularLocation>
        <location evidence="1">Cytoplasm</location>
    </subcellularLocation>
</comment>
<dbReference type="InterPro" id="IPR044068">
    <property type="entry name" value="CB"/>
</dbReference>
<dbReference type="PANTHER" id="PTHR30349:SF77">
    <property type="entry name" value="TYROSINE RECOMBINASE XERC"/>
    <property type="match status" value="1"/>
</dbReference>
<dbReference type="InterPro" id="IPR013762">
    <property type="entry name" value="Integrase-like_cat_sf"/>
</dbReference>
<dbReference type="PROSITE" id="PS51900">
    <property type="entry name" value="CB"/>
    <property type="match status" value="1"/>
</dbReference>
<evidence type="ECO:0000256" key="5">
    <source>
        <dbReference type="ARBA" id="ARBA00022908"/>
    </source>
</evidence>
<feature type="domain" description="Core-binding (CB)" evidence="11">
    <location>
        <begin position="1"/>
        <end position="85"/>
    </location>
</feature>
<organism evidence="12 13">
    <name type="scientific">Psychroflexus planctonicus</name>
    <dbReference type="NCBI Taxonomy" id="1526575"/>
    <lineage>
        <taxon>Bacteria</taxon>
        <taxon>Pseudomonadati</taxon>
        <taxon>Bacteroidota</taxon>
        <taxon>Flavobacteriia</taxon>
        <taxon>Flavobacteriales</taxon>
        <taxon>Flavobacteriaceae</taxon>
        <taxon>Psychroflexus</taxon>
    </lineage>
</organism>
<evidence type="ECO:0000256" key="2">
    <source>
        <dbReference type="ARBA" id="ARBA00022490"/>
    </source>
</evidence>
<dbReference type="PROSITE" id="PS51898">
    <property type="entry name" value="TYR_RECOMBINASE"/>
    <property type="match status" value="1"/>
</dbReference>
<reference evidence="13" key="1">
    <citation type="journal article" date="2019" name="Int. J. Syst. Evol. Microbiol.">
        <title>The Global Catalogue of Microorganisms (GCM) 10K type strain sequencing project: providing services to taxonomists for standard genome sequencing and annotation.</title>
        <authorList>
            <consortium name="The Broad Institute Genomics Platform"/>
            <consortium name="The Broad Institute Genome Sequencing Center for Infectious Disease"/>
            <person name="Wu L."/>
            <person name="Ma J."/>
        </authorList>
    </citation>
    <scope>NUCLEOTIDE SEQUENCE [LARGE SCALE GENOMIC DNA]</scope>
    <source>
        <strain evidence="13">CGMCC 1.12931</strain>
    </source>
</reference>
<sequence>MNAFDIFIDYITGEKKYSPHTITAYQNDLLQFLDFIEDTYDEQDLKKVNYQFIRNWIIHLKELGLNNKSINRKISTLQLFYKHLLKLEEIKVSPLAKHRSLKVGKREEIPFSTKEIEEVLATFEDDFSSVRNKLLIELLYTTGMRRAELVGLKMSSVNLSNHQIRVLGKRNKERIIPLLPKIVKNIEVYLIEKRLLTNSTSLLVKDSGEPIDDAFVYKVVKQAFEKASTKLKKSPHILRHSFATHLLNNGANLAEVKELLGHASLASTQVYTHNSIAKLKASYKSAHPRNRL</sequence>
<evidence type="ECO:0000256" key="7">
    <source>
        <dbReference type="ARBA" id="ARBA00023172"/>
    </source>
</evidence>
<keyword evidence="6 9" id="KW-0238">DNA-binding</keyword>
<dbReference type="Gene3D" id="1.10.150.130">
    <property type="match status" value="1"/>
</dbReference>
<evidence type="ECO:0000256" key="8">
    <source>
        <dbReference type="ARBA" id="ARBA00023306"/>
    </source>
</evidence>
<evidence type="ECO:0000313" key="13">
    <source>
        <dbReference type="Proteomes" id="UP000599179"/>
    </source>
</evidence>
<dbReference type="InterPro" id="IPR050090">
    <property type="entry name" value="Tyrosine_recombinase_XerCD"/>
</dbReference>
<protein>
    <submittedName>
        <fullName evidence="12">Integrase</fullName>
    </submittedName>
</protein>
<dbReference type="RefSeq" id="WP_188458573.1">
    <property type="nucleotide sequence ID" value="NZ_BMGM01000006.1"/>
</dbReference>
<dbReference type="Gene3D" id="1.10.443.10">
    <property type="entry name" value="Intergrase catalytic core"/>
    <property type="match status" value="1"/>
</dbReference>
<keyword evidence="13" id="KW-1185">Reference proteome</keyword>
<gene>
    <name evidence="12" type="primary">xerC</name>
    <name evidence="12" type="ORF">GCM10010832_15930</name>
</gene>
<dbReference type="Pfam" id="PF02899">
    <property type="entry name" value="Phage_int_SAM_1"/>
    <property type="match status" value="1"/>
</dbReference>
<name>A0ABQ1SHM1_9FLAO</name>
<keyword evidence="7" id="KW-0233">DNA recombination</keyword>